<dbReference type="InterPro" id="IPR052837">
    <property type="entry name" value="Mitoribosomal_bS21"/>
</dbReference>
<reference evidence="4" key="1">
    <citation type="journal article" date="2020" name="Stud. Mycol.">
        <title>101 Dothideomycetes genomes: a test case for predicting lifestyles and emergence of pathogens.</title>
        <authorList>
            <person name="Haridas S."/>
            <person name="Albert R."/>
            <person name="Binder M."/>
            <person name="Bloem J."/>
            <person name="Labutti K."/>
            <person name="Salamov A."/>
            <person name="Andreopoulos B."/>
            <person name="Baker S."/>
            <person name="Barry K."/>
            <person name="Bills G."/>
            <person name="Bluhm B."/>
            <person name="Cannon C."/>
            <person name="Castanera R."/>
            <person name="Culley D."/>
            <person name="Daum C."/>
            <person name="Ezra D."/>
            <person name="Gonzalez J."/>
            <person name="Henrissat B."/>
            <person name="Kuo A."/>
            <person name="Liang C."/>
            <person name="Lipzen A."/>
            <person name="Lutzoni F."/>
            <person name="Magnuson J."/>
            <person name="Mondo S."/>
            <person name="Nolan M."/>
            <person name="Ohm R."/>
            <person name="Pangilinan J."/>
            <person name="Park H.-J."/>
            <person name="Ramirez L."/>
            <person name="Alfaro M."/>
            <person name="Sun H."/>
            <person name="Tritt A."/>
            <person name="Yoshinaga Y."/>
            <person name="Zwiers L.-H."/>
            <person name="Turgeon B."/>
            <person name="Goodwin S."/>
            <person name="Spatafora J."/>
            <person name="Crous P."/>
            <person name="Grigoriev I."/>
        </authorList>
    </citation>
    <scope>NUCLEOTIDE SEQUENCE</scope>
    <source>
        <strain evidence="4">CBS 119925</strain>
    </source>
</reference>
<organism evidence="4 5">
    <name type="scientific">Sporormia fimetaria CBS 119925</name>
    <dbReference type="NCBI Taxonomy" id="1340428"/>
    <lineage>
        <taxon>Eukaryota</taxon>
        <taxon>Fungi</taxon>
        <taxon>Dikarya</taxon>
        <taxon>Ascomycota</taxon>
        <taxon>Pezizomycotina</taxon>
        <taxon>Dothideomycetes</taxon>
        <taxon>Pleosporomycetidae</taxon>
        <taxon>Pleosporales</taxon>
        <taxon>Sporormiaceae</taxon>
        <taxon>Sporormia</taxon>
    </lineage>
</organism>
<comment type="similarity">
    <text evidence="1">Belongs to the bacterial ribosomal protein bS21 family.</text>
</comment>
<dbReference type="GO" id="GO:0070124">
    <property type="term" value="P:mitochondrial translational initiation"/>
    <property type="evidence" value="ECO:0007669"/>
    <property type="project" value="TreeGrafter"/>
</dbReference>
<accession>A0A6A6VGD8</accession>
<evidence type="ECO:0000313" key="4">
    <source>
        <dbReference type="EMBL" id="KAF2748650.1"/>
    </source>
</evidence>
<evidence type="ECO:0000256" key="3">
    <source>
        <dbReference type="ARBA" id="ARBA00023274"/>
    </source>
</evidence>
<gene>
    <name evidence="4" type="ORF">M011DRAFT_420830</name>
</gene>
<keyword evidence="3" id="KW-0687">Ribonucleoprotein</keyword>
<dbReference type="GO" id="GO:0005763">
    <property type="term" value="C:mitochondrial small ribosomal subunit"/>
    <property type="evidence" value="ECO:0007669"/>
    <property type="project" value="TreeGrafter"/>
</dbReference>
<dbReference type="PANTHER" id="PTHR41237">
    <property type="entry name" value="37S RIBOSOMAL PROTEIN MRP21, MITOCHONDRIAL"/>
    <property type="match status" value="1"/>
</dbReference>
<dbReference type="Proteomes" id="UP000799440">
    <property type="component" value="Unassembled WGS sequence"/>
</dbReference>
<dbReference type="GO" id="GO:0003735">
    <property type="term" value="F:structural constituent of ribosome"/>
    <property type="evidence" value="ECO:0007669"/>
    <property type="project" value="InterPro"/>
</dbReference>
<dbReference type="EMBL" id="MU006568">
    <property type="protein sequence ID" value="KAF2748650.1"/>
    <property type="molecule type" value="Genomic_DNA"/>
</dbReference>
<name>A0A6A6VGD8_9PLEO</name>
<evidence type="ECO:0000256" key="2">
    <source>
        <dbReference type="ARBA" id="ARBA00022980"/>
    </source>
</evidence>
<dbReference type="OrthoDB" id="2501249at2759"/>
<evidence type="ECO:0000313" key="5">
    <source>
        <dbReference type="Proteomes" id="UP000799440"/>
    </source>
</evidence>
<protein>
    <recommendedName>
        <fullName evidence="6">Ribosomal protein S21</fullName>
    </recommendedName>
</protein>
<dbReference type="Pfam" id="PF01165">
    <property type="entry name" value="Ribosomal_S21"/>
    <property type="match status" value="1"/>
</dbReference>
<keyword evidence="2" id="KW-0689">Ribosomal protein</keyword>
<dbReference type="InterPro" id="IPR001911">
    <property type="entry name" value="Ribosomal_bS21"/>
</dbReference>
<proteinExistence type="inferred from homology"/>
<keyword evidence="5" id="KW-1185">Reference proteome</keyword>
<evidence type="ECO:0008006" key="6">
    <source>
        <dbReference type="Google" id="ProtNLM"/>
    </source>
</evidence>
<evidence type="ECO:0000256" key="1">
    <source>
        <dbReference type="ARBA" id="ARBA00006640"/>
    </source>
</evidence>
<sequence>MAFPDLGTSPTPTLPQFTQVSEKDIKYPRLNPTTGRTVELDAKRGRDIVRGLGMLGALVARNKVKSDMFRQRFHERPGLRRKRLKSERWRARFKKEFTGAVQRVAELTRKGW</sequence>
<dbReference type="PANTHER" id="PTHR41237:SF1">
    <property type="entry name" value="SMALL RIBOSOMAL SUBUNIT PROTEIN BS21M"/>
    <property type="match status" value="1"/>
</dbReference>
<dbReference type="AlphaFoldDB" id="A0A6A6VGD8"/>